<sequence>MMSTEPTISDIRIVRAPTRTDDIGGALRSAFSEPIRLPDHWVRLLARLDEPVHRH</sequence>
<evidence type="ECO:0008006" key="3">
    <source>
        <dbReference type="Google" id="ProtNLM"/>
    </source>
</evidence>
<name>A0ABX1UGB0_9SPHN</name>
<comment type="caution">
    <text evidence="1">The sequence shown here is derived from an EMBL/GenBank/DDBJ whole genome shotgun (WGS) entry which is preliminary data.</text>
</comment>
<gene>
    <name evidence="1" type="ORF">HKX05_07490</name>
</gene>
<dbReference type="Proteomes" id="UP000557656">
    <property type="component" value="Unassembled WGS sequence"/>
</dbReference>
<evidence type="ECO:0000313" key="2">
    <source>
        <dbReference type="Proteomes" id="UP000557656"/>
    </source>
</evidence>
<evidence type="ECO:0000313" key="1">
    <source>
        <dbReference type="EMBL" id="NNG53190.1"/>
    </source>
</evidence>
<dbReference type="RefSeq" id="WP_156477713.1">
    <property type="nucleotide sequence ID" value="NZ_JABEOV010000012.1"/>
</dbReference>
<keyword evidence="2" id="KW-1185">Reference proteome</keyword>
<reference evidence="1 2" key="1">
    <citation type="submission" date="2020-05" db="EMBL/GenBank/DDBJ databases">
        <title>Draft Genome Sequences of Sphingomonas sp. Isolated from the International Space Station.</title>
        <authorList>
            <person name="Bijlani S."/>
            <person name="Singh N.K."/>
            <person name="Mason C.E."/>
            <person name="Wang C.C."/>
            <person name="Venkateswaran K."/>
        </authorList>
    </citation>
    <scope>NUCLEOTIDE SEQUENCE [LARGE SCALE GENOMIC DNA]</scope>
    <source>
        <strain evidence="1 2">IIF7SW-B5</strain>
    </source>
</reference>
<organism evidence="1 2">
    <name type="scientific">Sphingomonas sanguinis</name>
    <dbReference type="NCBI Taxonomy" id="33051"/>
    <lineage>
        <taxon>Bacteria</taxon>
        <taxon>Pseudomonadati</taxon>
        <taxon>Pseudomonadota</taxon>
        <taxon>Alphaproteobacteria</taxon>
        <taxon>Sphingomonadales</taxon>
        <taxon>Sphingomonadaceae</taxon>
        <taxon>Sphingomonas</taxon>
    </lineage>
</organism>
<accession>A0ABX1UGB0</accession>
<protein>
    <recommendedName>
        <fullName evidence="3">GNAT family N-acetyltransferase</fullName>
    </recommendedName>
</protein>
<dbReference type="GeneID" id="78488313"/>
<proteinExistence type="predicted"/>
<dbReference type="EMBL" id="JABEOV010000012">
    <property type="protein sequence ID" value="NNG53190.1"/>
    <property type="molecule type" value="Genomic_DNA"/>
</dbReference>